<keyword evidence="1" id="KW-0472">Membrane</keyword>
<dbReference type="AlphaFoldDB" id="A0A0G0Z3U7"/>
<dbReference type="EMBL" id="LCDA01000001">
    <property type="protein sequence ID" value="KKS43415.1"/>
    <property type="molecule type" value="Genomic_DNA"/>
</dbReference>
<keyword evidence="1" id="KW-0812">Transmembrane</keyword>
<dbReference type="Proteomes" id="UP000033854">
    <property type="component" value="Unassembled WGS sequence"/>
</dbReference>
<name>A0A0G0Z3U7_9BACT</name>
<accession>A0A0G0Z3U7</accession>
<feature type="transmembrane region" description="Helical" evidence="1">
    <location>
        <begin position="45"/>
        <end position="65"/>
    </location>
</feature>
<reference evidence="2 3" key="1">
    <citation type="journal article" date="2015" name="Nature">
        <title>rRNA introns, odd ribosomes, and small enigmatic genomes across a large radiation of phyla.</title>
        <authorList>
            <person name="Brown C.T."/>
            <person name="Hug L.A."/>
            <person name="Thomas B.C."/>
            <person name="Sharon I."/>
            <person name="Castelle C.J."/>
            <person name="Singh A."/>
            <person name="Wilkins M.J."/>
            <person name="Williams K.H."/>
            <person name="Banfield J.F."/>
        </authorList>
    </citation>
    <scope>NUCLEOTIDE SEQUENCE [LARGE SCALE GENOMIC DNA]</scope>
</reference>
<evidence type="ECO:0000256" key="1">
    <source>
        <dbReference type="SAM" id="Phobius"/>
    </source>
</evidence>
<evidence type="ECO:0000313" key="3">
    <source>
        <dbReference type="Proteomes" id="UP000033854"/>
    </source>
</evidence>
<protein>
    <submittedName>
        <fullName evidence="2">Uncharacterized protein</fullName>
    </submittedName>
</protein>
<feature type="transmembrane region" description="Helical" evidence="1">
    <location>
        <begin position="12"/>
        <end position="33"/>
    </location>
</feature>
<sequence length="122" mass="14245">MERNKHERNKKYGWLVFFALVNWLVIALAVWKIDPDNMANFLFPGSYLPMGLLLMGGIFWLLSILTMSSIRALRWTLGIIIYIYLRIWGLGSVLNGILILGLLSVWEVYIYKKKPKDVLHFD</sequence>
<proteinExistence type="predicted"/>
<keyword evidence="1" id="KW-1133">Transmembrane helix</keyword>
<comment type="caution">
    <text evidence="2">The sequence shown here is derived from an EMBL/GenBank/DDBJ whole genome shotgun (WGS) entry which is preliminary data.</text>
</comment>
<evidence type="ECO:0000313" key="2">
    <source>
        <dbReference type="EMBL" id="KKS43415.1"/>
    </source>
</evidence>
<feature type="transmembrane region" description="Helical" evidence="1">
    <location>
        <begin position="94"/>
        <end position="111"/>
    </location>
</feature>
<gene>
    <name evidence="2" type="ORF">UV06_C0001G0149</name>
</gene>
<organism evidence="2 3">
    <name type="scientific">Candidatus Collierbacteria bacterium GW2011_GWA2_42_17</name>
    <dbReference type="NCBI Taxonomy" id="1618378"/>
    <lineage>
        <taxon>Bacteria</taxon>
        <taxon>Candidatus Collieribacteriota</taxon>
    </lineage>
</organism>